<dbReference type="PROSITE" id="PS51881">
    <property type="entry name" value="OCT"/>
    <property type="match status" value="1"/>
</dbReference>
<dbReference type="Pfam" id="PF01926">
    <property type="entry name" value="MMR_HSR1"/>
    <property type="match status" value="1"/>
</dbReference>
<feature type="binding site" evidence="9">
    <location>
        <begin position="166"/>
        <end position="173"/>
    </location>
    <ligand>
        <name>GTP</name>
        <dbReference type="ChEBI" id="CHEBI:37565"/>
    </ligand>
</feature>
<dbReference type="SUPFAM" id="SSF102741">
    <property type="entry name" value="Obg GTP-binding protein C-terminal domain"/>
    <property type="match status" value="1"/>
</dbReference>
<comment type="subcellular location">
    <subcellularLocation>
        <location evidence="9">Cytoplasm</location>
    </subcellularLocation>
</comment>
<keyword evidence="8 9" id="KW-0342">GTP-binding</keyword>
<proteinExistence type="inferred from homology"/>
<keyword evidence="3 9" id="KW-0963">Cytoplasm</keyword>
<dbReference type="PROSITE" id="PS00905">
    <property type="entry name" value="GTP1_OBG"/>
    <property type="match status" value="1"/>
</dbReference>
<dbReference type="RefSeq" id="WP_227901589.1">
    <property type="nucleotide sequence ID" value="NZ_CP094984.1"/>
</dbReference>
<feature type="binding site" evidence="9">
    <location>
        <begin position="212"/>
        <end position="215"/>
    </location>
    <ligand>
        <name>GTP</name>
        <dbReference type="ChEBI" id="CHEBI:37565"/>
    </ligand>
</feature>
<dbReference type="GO" id="GO:0005525">
    <property type="term" value="F:GTP binding"/>
    <property type="evidence" value="ECO:0007669"/>
    <property type="project" value="UniProtKB-UniRule"/>
</dbReference>
<evidence type="ECO:0000256" key="3">
    <source>
        <dbReference type="ARBA" id="ARBA00022490"/>
    </source>
</evidence>
<dbReference type="SUPFAM" id="SSF52540">
    <property type="entry name" value="P-loop containing nucleoside triphosphate hydrolases"/>
    <property type="match status" value="1"/>
</dbReference>
<evidence type="ECO:0000259" key="11">
    <source>
        <dbReference type="PROSITE" id="PS51710"/>
    </source>
</evidence>
<evidence type="ECO:0000259" key="13">
    <source>
        <dbReference type="PROSITE" id="PS51883"/>
    </source>
</evidence>
<keyword evidence="5 9" id="KW-0547">Nucleotide-binding</keyword>
<dbReference type="SUPFAM" id="SSF82051">
    <property type="entry name" value="Obg GTP-binding protein N-terminal domain"/>
    <property type="match status" value="1"/>
</dbReference>
<dbReference type="Gene3D" id="3.40.50.300">
    <property type="entry name" value="P-loop containing nucleotide triphosphate hydrolases"/>
    <property type="match status" value="1"/>
</dbReference>
<evidence type="ECO:0000256" key="9">
    <source>
        <dbReference type="HAMAP-Rule" id="MF_01454"/>
    </source>
</evidence>
<dbReference type="Pfam" id="PF09269">
    <property type="entry name" value="DUF1967"/>
    <property type="match status" value="1"/>
</dbReference>
<feature type="compositionally biased region" description="Basic and acidic residues" evidence="10">
    <location>
        <begin position="467"/>
        <end position="503"/>
    </location>
</feature>
<keyword evidence="4 9" id="KW-0479">Metal-binding</keyword>
<comment type="similarity">
    <text evidence="2 9">Belongs to the TRAFAC class OBG-HflX-like GTPase superfamily. OBG GTPase family.</text>
</comment>
<comment type="subunit">
    <text evidence="9">Monomer.</text>
</comment>
<organism evidence="14 17">
    <name type="scientific">Arthrobacter zhangbolii</name>
    <dbReference type="NCBI Taxonomy" id="2886936"/>
    <lineage>
        <taxon>Bacteria</taxon>
        <taxon>Bacillati</taxon>
        <taxon>Actinomycetota</taxon>
        <taxon>Actinomycetes</taxon>
        <taxon>Micrococcales</taxon>
        <taxon>Micrococcaceae</taxon>
        <taxon>Arthrobacter</taxon>
    </lineage>
</organism>
<dbReference type="NCBIfam" id="TIGR02729">
    <property type="entry name" value="Obg_CgtA"/>
    <property type="match status" value="1"/>
</dbReference>
<evidence type="ECO:0000256" key="8">
    <source>
        <dbReference type="ARBA" id="ARBA00023134"/>
    </source>
</evidence>
<dbReference type="HAMAP" id="MF_01454">
    <property type="entry name" value="GTPase_Obg"/>
    <property type="match status" value="1"/>
</dbReference>
<dbReference type="InterPro" id="IPR036346">
    <property type="entry name" value="GTP-bd_prot_GTP1/OBG_C_sf"/>
</dbReference>
<feature type="binding site" evidence="9">
    <location>
        <begin position="324"/>
        <end position="326"/>
    </location>
    <ligand>
        <name>GTP</name>
        <dbReference type="ChEBI" id="CHEBI:37565"/>
    </ligand>
</feature>
<dbReference type="Pfam" id="PF01018">
    <property type="entry name" value="GTP1_OBG"/>
    <property type="match status" value="1"/>
</dbReference>
<evidence type="ECO:0000256" key="10">
    <source>
        <dbReference type="SAM" id="MobiDB-lite"/>
    </source>
</evidence>
<feature type="binding site" evidence="9">
    <location>
        <begin position="191"/>
        <end position="195"/>
    </location>
    <ligand>
        <name>GTP</name>
        <dbReference type="ChEBI" id="CHEBI:37565"/>
    </ligand>
</feature>
<feature type="binding site" evidence="9">
    <location>
        <position position="173"/>
    </location>
    <ligand>
        <name>Mg(2+)</name>
        <dbReference type="ChEBI" id="CHEBI:18420"/>
    </ligand>
</feature>
<dbReference type="InterPro" id="IPR006169">
    <property type="entry name" value="GTP1_OBG_dom"/>
</dbReference>
<dbReference type="GO" id="GO:0042254">
    <property type="term" value="P:ribosome biogenesis"/>
    <property type="evidence" value="ECO:0007669"/>
    <property type="project" value="UniProtKB-UniRule"/>
</dbReference>
<dbReference type="PROSITE" id="PS51710">
    <property type="entry name" value="G_OBG"/>
    <property type="match status" value="1"/>
</dbReference>
<evidence type="ECO:0000256" key="1">
    <source>
        <dbReference type="ARBA" id="ARBA00001946"/>
    </source>
</evidence>
<dbReference type="InterPro" id="IPR015349">
    <property type="entry name" value="OCT_dom"/>
</dbReference>
<dbReference type="NCBIfam" id="NF008955">
    <property type="entry name" value="PRK12297.1"/>
    <property type="match status" value="1"/>
</dbReference>
<dbReference type="InterPro" id="IPR014100">
    <property type="entry name" value="GTP-bd_Obg/CgtA"/>
</dbReference>
<keyword evidence="7 9" id="KW-0460">Magnesium</keyword>
<feature type="domain" description="OBG-type G" evidence="11">
    <location>
        <begin position="160"/>
        <end position="343"/>
    </location>
</feature>
<evidence type="ECO:0000256" key="2">
    <source>
        <dbReference type="ARBA" id="ARBA00007699"/>
    </source>
</evidence>
<dbReference type="FunFam" id="2.70.210.12:FF:000001">
    <property type="entry name" value="GTPase Obg"/>
    <property type="match status" value="1"/>
</dbReference>
<dbReference type="NCBIfam" id="TIGR03595">
    <property type="entry name" value="Obg_CgtA_exten"/>
    <property type="match status" value="1"/>
</dbReference>
<dbReference type="CDD" id="cd01898">
    <property type="entry name" value="Obg"/>
    <property type="match status" value="1"/>
</dbReference>
<comment type="cofactor">
    <cofactor evidence="1 9">
        <name>Mg(2+)</name>
        <dbReference type="ChEBI" id="CHEBI:18420"/>
    </cofactor>
</comment>
<dbReference type="EMBL" id="CP094984">
    <property type="protein sequence ID" value="UON90952.1"/>
    <property type="molecule type" value="Genomic_DNA"/>
</dbReference>
<dbReference type="PANTHER" id="PTHR11702">
    <property type="entry name" value="DEVELOPMENTALLY REGULATED GTP-BINDING PROTEIN-RELATED"/>
    <property type="match status" value="1"/>
</dbReference>
<evidence type="ECO:0000256" key="4">
    <source>
        <dbReference type="ARBA" id="ARBA00022723"/>
    </source>
</evidence>
<evidence type="ECO:0000259" key="12">
    <source>
        <dbReference type="PROSITE" id="PS51881"/>
    </source>
</evidence>
<dbReference type="InterPro" id="IPR031167">
    <property type="entry name" value="G_OBG"/>
</dbReference>
<evidence type="ECO:0000313" key="17">
    <source>
        <dbReference type="Proteomes" id="UP001155145"/>
    </source>
</evidence>
<dbReference type="Proteomes" id="UP000829758">
    <property type="component" value="Chromosome"/>
</dbReference>
<evidence type="ECO:0000256" key="6">
    <source>
        <dbReference type="ARBA" id="ARBA00022801"/>
    </source>
</evidence>
<name>A0A9X1M5N0_9MICC</name>
<dbReference type="EC" id="3.6.5.-" evidence="9"/>
<evidence type="ECO:0000313" key="15">
    <source>
        <dbReference type="EMBL" id="UON90952.1"/>
    </source>
</evidence>
<protein>
    <recommendedName>
        <fullName evidence="9">GTPase Obg</fullName>
        <ecNumber evidence="9">3.6.5.-</ecNumber>
    </recommendedName>
    <alternativeName>
        <fullName evidence="9">GTP-binding protein Obg</fullName>
    </alternativeName>
</protein>
<sequence length="527" mass="56650">MASFVDRVVLHVSGGTGGHGCVSVKREKFKPLGGPDGGNGGDGGDVILRVDGQTTTLLDYHHAPHRHATNGGNGMGDWRAGKTGETLVLSVPDGTVVKSKDGEVLADLVGQGAEYIAAAGGQGGLGNSSLSSQKRKAPGFALLGIPGEERDIVLELKSIADIALVGFPSAGKSSLIAAMSAARPKIADYPFTTLIPNLGVVQSGDVRFTVADVPGLIEGASEGKGLGHNFLRHVERCAALVHVLDCAALETDRDPIGDLEIIEQELEKYEVDMSYAGADGDVVPLNRRPRLVALNKVDVPDGRDMAEFVRPELEERGYRVFEVSAASHEGLRELGFAMAAIVQEARDSVEQAPPRVQPPVLKPRSVNGKGGFSIRREERNLEPLFRVLGEKPVRWVQQTDFTNDEAVGYLADRLAKLGVEERLFKEGAKPGDAVVIGEGDGVVFDWEPTMIGGAELLAASPRGSDIRIEEFSRPTREEKREDHQKRRDARAAAREELENERRAGIWTESVNYKHSSRPADTEGNEAD</sequence>
<feature type="region of interest" description="Disordered" evidence="10">
    <location>
        <begin position="467"/>
        <end position="527"/>
    </location>
</feature>
<keyword evidence="6 9" id="KW-0378">Hydrolase</keyword>
<dbReference type="InterPro" id="IPR027417">
    <property type="entry name" value="P-loop_NTPase"/>
</dbReference>
<dbReference type="NCBIfam" id="NF008956">
    <property type="entry name" value="PRK12299.1"/>
    <property type="match status" value="1"/>
</dbReference>
<keyword evidence="16" id="KW-1185">Reference proteome</keyword>
<dbReference type="GO" id="GO:0005737">
    <property type="term" value="C:cytoplasm"/>
    <property type="evidence" value="ECO:0007669"/>
    <property type="project" value="UniProtKB-SubCell"/>
</dbReference>
<dbReference type="InterPro" id="IPR036726">
    <property type="entry name" value="GTP1_OBG_dom_sf"/>
</dbReference>
<dbReference type="Proteomes" id="UP001155145">
    <property type="component" value="Unassembled WGS sequence"/>
</dbReference>
<dbReference type="InterPro" id="IPR006073">
    <property type="entry name" value="GTP-bd"/>
</dbReference>
<dbReference type="InterPro" id="IPR045086">
    <property type="entry name" value="OBG_GTPase"/>
</dbReference>
<comment type="function">
    <text evidence="9">An essential GTPase which binds GTP, GDP and possibly (p)ppGpp with moderate affinity, with high nucleotide exchange rates and a fairly low GTP hydrolysis rate. Plays a role in control of the cell cycle, stress response, ribosome biogenesis and in those bacteria that undergo differentiation, in morphogenesis control.</text>
</comment>
<evidence type="ECO:0000256" key="7">
    <source>
        <dbReference type="ARBA" id="ARBA00022842"/>
    </source>
</evidence>
<evidence type="ECO:0000313" key="16">
    <source>
        <dbReference type="Proteomes" id="UP000829758"/>
    </source>
</evidence>
<feature type="binding site" evidence="9">
    <location>
        <begin position="295"/>
        <end position="298"/>
    </location>
    <ligand>
        <name>GTP</name>
        <dbReference type="ChEBI" id="CHEBI:37565"/>
    </ligand>
</feature>
<feature type="binding site" evidence="9">
    <location>
        <position position="193"/>
    </location>
    <ligand>
        <name>Mg(2+)</name>
        <dbReference type="ChEBI" id="CHEBI:18420"/>
    </ligand>
</feature>
<dbReference type="EMBL" id="JAJFZT010000001">
    <property type="protein sequence ID" value="MCC3271260.1"/>
    <property type="molecule type" value="Genomic_DNA"/>
</dbReference>
<accession>A0A9X1M5N0</accession>
<feature type="domain" description="OCT" evidence="12">
    <location>
        <begin position="358"/>
        <end position="448"/>
    </location>
</feature>
<dbReference type="InterPro" id="IPR006074">
    <property type="entry name" value="GTP1-OBG_CS"/>
</dbReference>
<feature type="domain" description="Obg" evidence="13">
    <location>
        <begin position="2"/>
        <end position="159"/>
    </location>
</feature>
<dbReference type="AlphaFoldDB" id="A0A9X1M5N0"/>
<dbReference type="PROSITE" id="PS51883">
    <property type="entry name" value="OBG"/>
    <property type="match status" value="1"/>
</dbReference>
<dbReference type="GO" id="GO:0000287">
    <property type="term" value="F:magnesium ion binding"/>
    <property type="evidence" value="ECO:0007669"/>
    <property type="project" value="InterPro"/>
</dbReference>
<dbReference type="NCBIfam" id="NF008954">
    <property type="entry name" value="PRK12296.1"/>
    <property type="match status" value="1"/>
</dbReference>
<evidence type="ECO:0000256" key="5">
    <source>
        <dbReference type="ARBA" id="ARBA00022741"/>
    </source>
</evidence>
<dbReference type="Gene3D" id="3.30.300.350">
    <property type="entry name" value="GTP-binding protein OBG, C-terminal domain"/>
    <property type="match status" value="1"/>
</dbReference>
<dbReference type="PRINTS" id="PR00326">
    <property type="entry name" value="GTP1OBG"/>
</dbReference>
<dbReference type="GO" id="GO:0003924">
    <property type="term" value="F:GTPase activity"/>
    <property type="evidence" value="ECO:0007669"/>
    <property type="project" value="UniProtKB-UniRule"/>
</dbReference>
<gene>
    <name evidence="14" type="primary">obgE</name>
    <name evidence="9" type="synonym">obg</name>
    <name evidence="14" type="ORF">LJ755_00760</name>
    <name evidence="15" type="ORF">MUK71_09925</name>
</gene>
<evidence type="ECO:0000313" key="14">
    <source>
        <dbReference type="EMBL" id="MCC3271260.1"/>
    </source>
</evidence>
<dbReference type="PANTHER" id="PTHR11702:SF31">
    <property type="entry name" value="MITOCHONDRIAL RIBOSOME-ASSOCIATED GTPASE 2"/>
    <property type="match status" value="1"/>
</dbReference>
<dbReference type="Gene3D" id="2.70.210.12">
    <property type="entry name" value="GTP1/OBG domain"/>
    <property type="match status" value="1"/>
</dbReference>
<reference evidence="14" key="1">
    <citation type="submission" date="2021-10" db="EMBL/GenBank/DDBJ databases">
        <title>Novel species in genus Arthrobacter.</title>
        <authorList>
            <person name="Liu Y."/>
        </authorList>
    </citation>
    <scope>NUCLEOTIDE SEQUENCE</scope>
    <source>
        <strain evidence="16">zg-Y462</strain>
        <strain evidence="14">Zg-Y462</strain>
    </source>
</reference>